<name>A0ACD3ATM0_9AGAR</name>
<accession>A0ACD3ATM0</accession>
<reference evidence="1 2" key="1">
    <citation type="journal article" date="2019" name="Nat. Ecol. Evol.">
        <title>Megaphylogeny resolves global patterns of mushroom evolution.</title>
        <authorList>
            <person name="Varga T."/>
            <person name="Krizsan K."/>
            <person name="Foldi C."/>
            <person name="Dima B."/>
            <person name="Sanchez-Garcia M."/>
            <person name="Sanchez-Ramirez S."/>
            <person name="Szollosi G.J."/>
            <person name="Szarkandi J.G."/>
            <person name="Papp V."/>
            <person name="Albert L."/>
            <person name="Andreopoulos W."/>
            <person name="Angelini C."/>
            <person name="Antonin V."/>
            <person name="Barry K.W."/>
            <person name="Bougher N.L."/>
            <person name="Buchanan P."/>
            <person name="Buyck B."/>
            <person name="Bense V."/>
            <person name="Catcheside P."/>
            <person name="Chovatia M."/>
            <person name="Cooper J."/>
            <person name="Damon W."/>
            <person name="Desjardin D."/>
            <person name="Finy P."/>
            <person name="Geml J."/>
            <person name="Haridas S."/>
            <person name="Hughes K."/>
            <person name="Justo A."/>
            <person name="Karasinski D."/>
            <person name="Kautmanova I."/>
            <person name="Kiss B."/>
            <person name="Kocsube S."/>
            <person name="Kotiranta H."/>
            <person name="LaButti K.M."/>
            <person name="Lechner B.E."/>
            <person name="Liimatainen K."/>
            <person name="Lipzen A."/>
            <person name="Lukacs Z."/>
            <person name="Mihaltcheva S."/>
            <person name="Morgado L.N."/>
            <person name="Niskanen T."/>
            <person name="Noordeloos M.E."/>
            <person name="Ohm R.A."/>
            <person name="Ortiz-Santana B."/>
            <person name="Ovrebo C."/>
            <person name="Racz N."/>
            <person name="Riley R."/>
            <person name="Savchenko A."/>
            <person name="Shiryaev A."/>
            <person name="Soop K."/>
            <person name="Spirin V."/>
            <person name="Szebenyi C."/>
            <person name="Tomsovsky M."/>
            <person name="Tulloss R.E."/>
            <person name="Uehling J."/>
            <person name="Grigoriev I.V."/>
            <person name="Vagvolgyi C."/>
            <person name="Papp T."/>
            <person name="Martin F.M."/>
            <person name="Miettinen O."/>
            <person name="Hibbett D.S."/>
            <person name="Nagy L.G."/>
        </authorList>
    </citation>
    <scope>NUCLEOTIDE SEQUENCE [LARGE SCALE GENOMIC DNA]</scope>
    <source>
        <strain evidence="1 2">NL-1719</strain>
    </source>
</reference>
<sequence>MDTHSSSSSMRSSASNVARISKYAVSSKIKNLKAGFRPEASPPPPTPQTKDVAPAPAQPQSWRQWAGKIKDKWSPGENGPSSAIDYVHLFPGWAVRRPRQDSTALTAVPRPFDVDIYVAGFADSSRPLESLTRSQRAFLRLAKGFASLPKLAAEAALNASPYSHLSPSTEALLREKALPPRPADIDDDYEAKELDRRFEQANKDDNTEESATPSSHASSDGEYGDAPSSPQGVAEQMAVELVRWNKNLEERLQPFLSSALPARQVRIQVYASVEHLNARTSTVVPHDDTYMRPIATRIITTDAEGSFKCPLRIHWDDIQAHPAAQYIARDTESIEHYIHVIAELLPPSPASPHSPTSSLSSGKGDEHYKCTVTSHLHHHAPVTQQPTAHTHLSPLLTKIATPPEVYPHTSQRIPLTHSQIRVLSDIDDTVKMSNIMSGARVVFQSVFVKDLTEAKIPGMGEWYMHMFDQGVRFHYVSNGPFGLLPLLTKFFEISGLPLGSIRLRSYGRRSLFDGLLTDPATRKRTGVVDVLDSFPESRFFLIGDSGEQDLELYAEIAKQYPDRIIAIFIRDVEAGEGIEKLEDPTGMNPRITPPTPATTTATATANTSVTIPSGGSGPTRSGTSSSSSSGRSTPEHRTARQWTTGKIAAVKNIGRTNTGSPAPPPKSEQQLAPAALGALNNIAKGNLTPVIGVPPPPQVERMTSRPMTYEPTSDPAELEGSATVTQDLARQAQELTLDHDYDTSHPHSHRVPRKSPTSPPAYSYAQSFGAGVGSPPAWTPHAGTGEVLVASTHITHTSKTSVGVSPSSETLDRLQVTTTSTTTVSAMLHHDDHHHQPHHPHRSKTTPLPDTQAHVHSSSPMPGGLQPAQTFPVSTAQLKKVKEGGNGAGNGGVPIRELQVRAWKARKVVPEKIGFRVFRDPKECKSDIVRAGLNIHHDW</sequence>
<dbReference type="EMBL" id="ML208333">
    <property type="protein sequence ID" value="TFK69303.1"/>
    <property type="molecule type" value="Genomic_DNA"/>
</dbReference>
<protein>
    <submittedName>
        <fullName evidence="1">Uncharacterized protein</fullName>
    </submittedName>
</protein>
<evidence type="ECO:0000313" key="1">
    <source>
        <dbReference type="EMBL" id="TFK69303.1"/>
    </source>
</evidence>
<organism evidence="1 2">
    <name type="scientific">Pluteus cervinus</name>
    <dbReference type="NCBI Taxonomy" id="181527"/>
    <lineage>
        <taxon>Eukaryota</taxon>
        <taxon>Fungi</taxon>
        <taxon>Dikarya</taxon>
        <taxon>Basidiomycota</taxon>
        <taxon>Agaricomycotina</taxon>
        <taxon>Agaricomycetes</taxon>
        <taxon>Agaricomycetidae</taxon>
        <taxon>Agaricales</taxon>
        <taxon>Pluteineae</taxon>
        <taxon>Pluteaceae</taxon>
        <taxon>Pluteus</taxon>
    </lineage>
</organism>
<proteinExistence type="predicted"/>
<gene>
    <name evidence="1" type="ORF">BDN72DRAFT_840591</name>
</gene>
<dbReference type="Proteomes" id="UP000308600">
    <property type="component" value="Unassembled WGS sequence"/>
</dbReference>
<keyword evidence="2" id="KW-1185">Reference proteome</keyword>
<evidence type="ECO:0000313" key="2">
    <source>
        <dbReference type="Proteomes" id="UP000308600"/>
    </source>
</evidence>